<dbReference type="Pfam" id="PF04472">
    <property type="entry name" value="SepF"/>
    <property type="match status" value="1"/>
</dbReference>
<evidence type="ECO:0000256" key="6">
    <source>
        <dbReference type="SAM" id="MobiDB-lite"/>
    </source>
</evidence>
<feature type="region of interest" description="Disordered" evidence="6">
    <location>
        <begin position="1"/>
        <end position="81"/>
    </location>
</feature>
<comment type="similarity">
    <text evidence="5">Belongs to the SepF family.</text>
</comment>
<evidence type="ECO:0000256" key="5">
    <source>
        <dbReference type="HAMAP-Rule" id="MF_01197"/>
    </source>
</evidence>
<keyword evidence="5" id="KW-0963">Cytoplasm</keyword>
<sequence>MAGLMDKLQRMWNPPEDEYEYDDYPEETEQEPEESQDYGSSREESRRAAPVSSFSSFSSYTPRENNVREYSTARAYTPREQSPGKVVNINAKTQLQVVVRNPVSFGEEVRSIADELLRRHTVVLNLEKTDKETSRRIVDFLSGVAYANNGKIKRIATSTFIITPYTVDLTGDDVLDELESNGLYF</sequence>
<evidence type="ECO:0000313" key="8">
    <source>
        <dbReference type="EMBL" id="QQR29647.1"/>
    </source>
</evidence>
<dbReference type="GO" id="GO:0000917">
    <property type="term" value="P:division septum assembly"/>
    <property type="evidence" value="ECO:0007669"/>
    <property type="project" value="UniProtKB-KW"/>
</dbReference>
<evidence type="ECO:0000256" key="2">
    <source>
        <dbReference type="ARBA" id="ARBA00023210"/>
    </source>
</evidence>
<evidence type="ECO:0000256" key="4">
    <source>
        <dbReference type="ARBA" id="ARBA00044936"/>
    </source>
</evidence>
<reference evidence="7" key="1">
    <citation type="journal article" date="2017" name="Genome Announc.">
        <title>High-Quality Whole-Genome Sequences of the Oligo-Mouse-Microbiota Bacterial Community.</title>
        <authorList>
            <person name="Garzetti D."/>
            <person name="Brugiroux S."/>
            <person name="Bunk B."/>
            <person name="Pukall R."/>
            <person name="McCoy K.D."/>
            <person name="Macpherson A.J."/>
            <person name="Stecher B."/>
        </authorList>
    </citation>
    <scope>NUCLEOTIDE SEQUENCE</scope>
    <source>
        <strain evidence="7">KB18</strain>
    </source>
</reference>
<organism evidence="8 10">
    <name type="scientific">Acutalibacter muris</name>
    <dbReference type="NCBI Taxonomy" id="1796620"/>
    <lineage>
        <taxon>Bacteria</taxon>
        <taxon>Bacillati</taxon>
        <taxon>Bacillota</taxon>
        <taxon>Clostridia</taxon>
        <taxon>Eubacteriales</taxon>
        <taxon>Acutalibacteraceae</taxon>
        <taxon>Acutalibacter</taxon>
    </lineage>
</organism>
<dbReference type="Proteomes" id="UP000196710">
    <property type="component" value="Chromosome"/>
</dbReference>
<name>A0A1Z2XPJ5_9FIRM</name>
<reference evidence="8 10" key="3">
    <citation type="submission" date="2020-11" db="EMBL/GenBank/DDBJ databases">
        <title>Closed and high quality bacterial genomes of the OMM12 community.</title>
        <authorList>
            <person name="Marbouty M."/>
            <person name="Lamy-Besnier Q."/>
            <person name="Debarbieux L."/>
            <person name="Koszul R."/>
        </authorList>
    </citation>
    <scope>NUCLEOTIDE SEQUENCE [LARGE SCALE GENOMIC DNA]</scope>
    <source>
        <strain evidence="8 10">KB18</strain>
    </source>
</reference>
<dbReference type="GO" id="GO:0005737">
    <property type="term" value="C:cytoplasm"/>
    <property type="evidence" value="ECO:0007669"/>
    <property type="project" value="UniProtKB-SubCell"/>
</dbReference>
<dbReference type="PANTHER" id="PTHR35798">
    <property type="entry name" value="CELL DIVISION PROTEIN SEPF"/>
    <property type="match status" value="1"/>
</dbReference>
<comment type="subunit">
    <text evidence="5">Homodimer. Interacts with FtsZ.</text>
</comment>
<dbReference type="HAMAP" id="MF_01197">
    <property type="entry name" value="SepF"/>
    <property type="match status" value="1"/>
</dbReference>
<evidence type="ECO:0000313" key="9">
    <source>
        <dbReference type="Proteomes" id="UP000196710"/>
    </source>
</evidence>
<dbReference type="EMBL" id="CP021422">
    <property type="protein sequence ID" value="ASB40356.1"/>
    <property type="molecule type" value="Genomic_DNA"/>
</dbReference>
<comment type="subcellular location">
    <subcellularLocation>
        <location evidence="5">Cytoplasm</location>
    </subcellularLocation>
    <text evidence="5">Localizes to the division site, in a FtsZ-dependent manner.</text>
</comment>
<dbReference type="InterPro" id="IPR038594">
    <property type="entry name" value="SepF-like_sf"/>
</dbReference>
<proteinExistence type="inferred from homology"/>
<protein>
    <recommendedName>
        <fullName evidence="5">Cell division protein SepF</fullName>
    </recommendedName>
</protein>
<comment type="function">
    <text evidence="4 5">Cell division protein that is part of the divisome complex and is recruited early to the Z-ring. Probably stimulates Z-ring formation, perhaps through the cross-linking of FtsZ protofilaments. Its function overlaps with FtsA.</text>
</comment>
<feature type="compositionally biased region" description="Acidic residues" evidence="6">
    <location>
        <begin position="15"/>
        <end position="36"/>
    </location>
</feature>
<keyword evidence="3 5" id="KW-0131">Cell cycle</keyword>
<evidence type="ECO:0000256" key="1">
    <source>
        <dbReference type="ARBA" id="ARBA00022618"/>
    </source>
</evidence>
<dbReference type="PANTHER" id="PTHR35798:SF1">
    <property type="entry name" value="CELL DIVISION PROTEIN SEPF"/>
    <property type="match status" value="1"/>
</dbReference>
<dbReference type="EMBL" id="CP065321">
    <property type="protein sequence ID" value="QQR29647.1"/>
    <property type="molecule type" value="Genomic_DNA"/>
</dbReference>
<dbReference type="InterPro" id="IPR023052">
    <property type="entry name" value="Cell_div_SepF"/>
</dbReference>
<dbReference type="Proteomes" id="UP000596035">
    <property type="component" value="Chromosome"/>
</dbReference>
<evidence type="ECO:0000313" key="7">
    <source>
        <dbReference type="EMBL" id="ASB40356.1"/>
    </source>
</evidence>
<dbReference type="InterPro" id="IPR007561">
    <property type="entry name" value="Cell_div_SepF/SepF-rel"/>
</dbReference>
<keyword evidence="2 5" id="KW-0717">Septation</keyword>
<reference evidence="9" key="2">
    <citation type="submission" date="2017-05" db="EMBL/GenBank/DDBJ databases">
        <title>Improved OligoMM genomes.</title>
        <authorList>
            <person name="Garzetti D."/>
        </authorList>
    </citation>
    <scope>NUCLEOTIDE SEQUENCE [LARGE SCALE GENOMIC DNA]</scope>
    <source>
        <strain evidence="9">KB18</strain>
    </source>
</reference>
<gene>
    <name evidence="5" type="primary">sepF</name>
    <name evidence="7" type="ORF">ADH66_06565</name>
    <name evidence="8" type="ORF">I5Q82_16665</name>
</gene>
<keyword evidence="1 5" id="KW-0132">Cell division</keyword>
<dbReference type="GO" id="GO:0043093">
    <property type="term" value="P:FtsZ-dependent cytokinesis"/>
    <property type="evidence" value="ECO:0007669"/>
    <property type="project" value="UniProtKB-UniRule"/>
</dbReference>
<dbReference type="AlphaFoldDB" id="A0A1Z2XPJ5"/>
<evidence type="ECO:0000256" key="3">
    <source>
        <dbReference type="ARBA" id="ARBA00023306"/>
    </source>
</evidence>
<accession>A0A1Z2XPJ5</accession>
<dbReference type="RefSeq" id="WP_066534145.1">
    <property type="nucleotide sequence ID" value="NZ_CAPVCI010000013.1"/>
</dbReference>
<dbReference type="KEGG" id="amur:ADH66_06565"/>
<keyword evidence="9" id="KW-1185">Reference proteome</keyword>
<evidence type="ECO:0000313" key="10">
    <source>
        <dbReference type="Proteomes" id="UP000596035"/>
    </source>
</evidence>
<dbReference type="Gene3D" id="3.30.110.150">
    <property type="entry name" value="SepF-like protein"/>
    <property type="match status" value="1"/>
</dbReference>